<dbReference type="Proteomes" id="UP001055879">
    <property type="component" value="Linkage Group LG01"/>
</dbReference>
<reference evidence="1 2" key="2">
    <citation type="journal article" date="2022" name="Mol. Ecol. Resour.">
        <title>The genomes of chicory, endive, great burdock and yacon provide insights into Asteraceae paleo-polyploidization history and plant inulin production.</title>
        <authorList>
            <person name="Fan W."/>
            <person name="Wang S."/>
            <person name="Wang H."/>
            <person name="Wang A."/>
            <person name="Jiang F."/>
            <person name="Liu H."/>
            <person name="Zhao H."/>
            <person name="Xu D."/>
            <person name="Zhang Y."/>
        </authorList>
    </citation>
    <scope>NUCLEOTIDE SEQUENCE [LARGE SCALE GENOMIC DNA]</scope>
    <source>
        <strain evidence="2">cv. Niubang</strain>
    </source>
</reference>
<reference evidence="2" key="1">
    <citation type="journal article" date="2022" name="Mol. Ecol. Resour.">
        <title>The genomes of chicory, endive, great burdock and yacon provide insights into Asteraceae palaeo-polyploidization history and plant inulin production.</title>
        <authorList>
            <person name="Fan W."/>
            <person name="Wang S."/>
            <person name="Wang H."/>
            <person name="Wang A."/>
            <person name="Jiang F."/>
            <person name="Liu H."/>
            <person name="Zhao H."/>
            <person name="Xu D."/>
            <person name="Zhang Y."/>
        </authorList>
    </citation>
    <scope>NUCLEOTIDE SEQUENCE [LARGE SCALE GENOMIC DNA]</scope>
    <source>
        <strain evidence="2">cv. Niubang</strain>
    </source>
</reference>
<evidence type="ECO:0000313" key="1">
    <source>
        <dbReference type="EMBL" id="KAI3770488.1"/>
    </source>
</evidence>
<accession>A0ACB9FHT7</accession>
<gene>
    <name evidence="1" type="ORF">L6452_01622</name>
</gene>
<comment type="caution">
    <text evidence="1">The sequence shown here is derived from an EMBL/GenBank/DDBJ whole genome shotgun (WGS) entry which is preliminary data.</text>
</comment>
<proteinExistence type="predicted"/>
<keyword evidence="2" id="KW-1185">Reference proteome</keyword>
<organism evidence="1 2">
    <name type="scientific">Arctium lappa</name>
    <name type="common">Greater burdock</name>
    <name type="synonym">Lappa major</name>
    <dbReference type="NCBI Taxonomy" id="4217"/>
    <lineage>
        <taxon>Eukaryota</taxon>
        <taxon>Viridiplantae</taxon>
        <taxon>Streptophyta</taxon>
        <taxon>Embryophyta</taxon>
        <taxon>Tracheophyta</taxon>
        <taxon>Spermatophyta</taxon>
        <taxon>Magnoliopsida</taxon>
        <taxon>eudicotyledons</taxon>
        <taxon>Gunneridae</taxon>
        <taxon>Pentapetalae</taxon>
        <taxon>asterids</taxon>
        <taxon>campanulids</taxon>
        <taxon>Asterales</taxon>
        <taxon>Asteraceae</taxon>
        <taxon>Carduoideae</taxon>
        <taxon>Cardueae</taxon>
        <taxon>Arctiinae</taxon>
        <taxon>Arctium</taxon>
    </lineage>
</organism>
<sequence>MSDTEEEMENPPPPNNPPLETYFQPGAYENPSPISLPGDDDTYYEIRPHLIQSLPNFHGLSKEEPYNHLYEFIAICNTNSIRGLTRDHLRLILFPFSLKGRAKQWFISLEPRSISTWDDMQKKFLAEYFPIRKTAEIHHGLDPTHRGLVNAASGGTMMTKSDEEAWQFLETYSRSLSSHNFSWMAHRSVSSVSNAEELNDLRKEFKSEIGELSKKMDLVLGGIAGKKNDVLQVQNACTHCGDSSHSASECIVFYSESVNQSQGFVNHNQDPFSSTYNAGWRKHPILSWKNNQEGPSNQPRFQNHHHEGQSSQPKFQGQNHNHSHSGNYHHGNQSHNQNFGGNNNYNNNRQGSTLIEKQLQDIMAMMNNYTQSAATTNKFVAALEKQVGQLAEQMNRRDGGTLPSMTKPNPSHEHVNEITLRSGRQLDPLPKKNDESSQAKKGKGKEIEQGVESEETNQVPITSDADKPQDGEGSRLPNQEPTVPFPTALNESKAFPFGKRGPKNDDMMDVFRQVKINLPLLDAIKQIPAYSKFLRELWTQKRKQKTSIPKKIEVTEQVSTILSSSLPQKCKDPGAPLIPVIMGNSAIKSALLDLGASVNILPGSVYDQFEFGELKATSVLLQLADRSVKTPRGVLEDVIVKIEDFYYPVDFLVLDTKGICKDKSPTMILGRPFLATSNATINCRSGVMDITFGNRKLCMNIFAPSSFPPTETECYSIDFADECTQEYTSSILQEDLFTRYFSISSEDDLDLPLVLELKPLPDHLKYVFLGNDSTLPAIISSSLTPYQEDMLISVLKEHKKAIGWSIPNFCEGSVLRDVVKKEVIKWLDAGIIYPISDSPWVSPTQTVPKKSGITIVERGWENIPTRPVTGWRVCIDYRKLNAVTLKDHFPLPFIDQILEKLAGQKFYCFLDGYSGYNQVAIHPDDQEKTTFTCPYGTFAFCRMPFGLCNAPATIQRCMMSVFSDMLGESLEVFMDDFSVFGETFESCLHSLERVLKRCEETNLVLSWEKSHFMVQEGIVLGHVISERGIEVDRAKVQVISTLPPPTLVKGVRSFLGHAGLYRRFIKDFSAISRPLCNLLAKDNSFVFYKACLEAFETIKKNLVEAPIMQKPDWSLPFELMCDASNEAMGVVLGQRVNKKPVAIYYASRTFSEAQMHYTTTEKELLAVVFALEKLRSYMWGAKKGCENVVADHLSRIPTDQIPTKEEVQGSFPDEQLFAISRLPWFAHVVNYLVAKKLPADWITQQKRYFFSQLKYYYWEDLELFKYCPDKIVRKCVPNSDHEDILKHYHSYACGGHFSGKKTGIKVLESGFFWPTIFRDTQNFVKSCLRCQSLGNISRKDMMPLNPILTVEIFDVWGIDFMGPFPSSQGNLYIMLAVDYVSKWVEAIATKTNDHRVVCKFVKSHIFTRQGYPRVIISDGRTHFRNMKFSALAKHYGITHRIATPYHPQTSGQVEVSNREIKHILEKTVRPDRKDWSSQLEDALWAYRTAYKTPIGMSPYRLVYGKACHLPVELEHRAAWAIKKLNLDLKEAGDHRRLELDELEELRQDAYESSHIYKERTKAFHDRHISRKSFHVGMKVWLYNSRLKLFPGKLRSRWYGPYIVQEVFPHGAVTIQDEKGGASFKVNGQRLKPYITPRDHDGYILETTALVEPVYDS</sequence>
<dbReference type="EMBL" id="CM042047">
    <property type="protein sequence ID" value="KAI3770488.1"/>
    <property type="molecule type" value="Genomic_DNA"/>
</dbReference>
<name>A0ACB9FHT7_ARCLA</name>
<evidence type="ECO:0000313" key="2">
    <source>
        <dbReference type="Proteomes" id="UP001055879"/>
    </source>
</evidence>
<protein>
    <submittedName>
        <fullName evidence="1">Uncharacterized protein</fullName>
    </submittedName>
</protein>